<evidence type="ECO:0000256" key="1">
    <source>
        <dbReference type="SAM" id="SignalP"/>
    </source>
</evidence>
<feature type="signal peptide" evidence="1">
    <location>
        <begin position="1"/>
        <end position="17"/>
    </location>
</feature>
<dbReference type="AlphaFoldDB" id="A0A367YXJ4"/>
<comment type="caution">
    <text evidence="2">The sequence shown here is derived from an EMBL/GenBank/DDBJ whole genome shotgun (WGS) entry which is preliminary data.</text>
</comment>
<name>A0A367YXJ4_9ACTN</name>
<dbReference type="Proteomes" id="UP000252770">
    <property type="component" value="Unassembled WGS sequence"/>
</dbReference>
<accession>A0A367YXJ4</accession>
<reference evidence="2 3" key="1">
    <citation type="submission" date="2018-07" db="EMBL/GenBank/DDBJ databases">
        <title>Desertimonas flava gen. nov. sp. nov.</title>
        <authorList>
            <person name="Liu S."/>
        </authorList>
    </citation>
    <scope>NUCLEOTIDE SEQUENCE [LARGE SCALE GENOMIC DNA]</scope>
    <source>
        <strain evidence="2 3">16Sb5-5</strain>
    </source>
</reference>
<organism evidence="2 3">
    <name type="scientific">Desertihabitans brevis</name>
    <dbReference type="NCBI Taxonomy" id="2268447"/>
    <lineage>
        <taxon>Bacteria</taxon>
        <taxon>Bacillati</taxon>
        <taxon>Actinomycetota</taxon>
        <taxon>Actinomycetes</taxon>
        <taxon>Propionibacteriales</taxon>
        <taxon>Propionibacteriaceae</taxon>
        <taxon>Desertihabitans</taxon>
    </lineage>
</organism>
<gene>
    <name evidence="2" type="ORF">DT076_03705</name>
</gene>
<evidence type="ECO:0000313" key="2">
    <source>
        <dbReference type="EMBL" id="RCK70550.1"/>
    </source>
</evidence>
<protein>
    <recommendedName>
        <fullName evidence="4">LppX_LprAFG lipoprotein</fullName>
    </recommendedName>
</protein>
<keyword evidence="3" id="KW-1185">Reference proteome</keyword>
<dbReference type="PROSITE" id="PS51318">
    <property type="entry name" value="TAT"/>
    <property type="match status" value="1"/>
</dbReference>
<sequence>MISRRALLLAAATGALAGLTACGQDDDPRPLTTAEAERFAVIRFNAYDEGTRRLDLHLVGTPEPLRLSGWVDYRAFVAYASVLSADGAEELGLVHWDRTAKASRPAPVPEPVLPRPEDGWTRSAVVPEQAVFDTALAMVLQLGADRPDNPLLLAQSDARWLRADRVGDAAVDVMTGPTPEGAPDQAGSRLRYWVDQRGHLLRLEAALGQSELWSTFDFAAADGAEVPALG</sequence>
<evidence type="ECO:0000313" key="3">
    <source>
        <dbReference type="Proteomes" id="UP000252770"/>
    </source>
</evidence>
<dbReference type="InterPro" id="IPR006311">
    <property type="entry name" value="TAT_signal"/>
</dbReference>
<dbReference type="PROSITE" id="PS51257">
    <property type="entry name" value="PROKAR_LIPOPROTEIN"/>
    <property type="match status" value="1"/>
</dbReference>
<evidence type="ECO:0008006" key="4">
    <source>
        <dbReference type="Google" id="ProtNLM"/>
    </source>
</evidence>
<dbReference type="EMBL" id="QOUI01000002">
    <property type="protein sequence ID" value="RCK70550.1"/>
    <property type="molecule type" value="Genomic_DNA"/>
</dbReference>
<feature type="chain" id="PRO_5039290352" description="LppX_LprAFG lipoprotein" evidence="1">
    <location>
        <begin position="18"/>
        <end position="230"/>
    </location>
</feature>
<dbReference type="RefSeq" id="WP_114125322.1">
    <property type="nucleotide sequence ID" value="NZ_QOUI01000002.1"/>
</dbReference>
<proteinExistence type="predicted"/>
<keyword evidence="1" id="KW-0732">Signal</keyword>